<reference evidence="3" key="3">
    <citation type="submission" date="2025-05" db="UniProtKB">
        <authorList>
            <consortium name="Ensembl"/>
        </authorList>
    </citation>
    <scope>IDENTIFICATION</scope>
</reference>
<feature type="region of interest" description="Disordered" evidence="1">
    <location>
        <begin position="16"/>
        <end position="83"/>
    </location>
</feature>
<feature type="region of interest" description="Disordered" evidence="1">
    <location>
        <begin position="103"/>
        <end position="124"/>
    </location>
</feature>
<dbReference type="Proteomes" id="UP000002254">
    <property type="component" value="Chromosome X"/>
</dbReference>
<dbReference type="InterPro" id="IPR007623">
    <property type="entry name" value="BEX"/>
</dbReference>
<evidence type="ECO:0000313" key="2">
    <source>
        <dbReference type="Ensembl" id="ENSCAFP00000062547.1"/>
    </source>
</evidence>
<protein>
    <submittedName>
        <fullName evidence="3">Uncharacterized protein</fullName>
    </submittedName>
</protein>
<evidence type="ECO:0000313" key="3">
    <source>
        <dbReference type="Ensembl" id="ENSCAFP00040024271.1"/>
    </source>
</evidence>
<evidence type="ECO:0000256" key="1">
    <source>
        <dbReference type="SAM" id="MobiDB-lite"/>
    </source>
</evidence>
<evidence type="ECO:0000313" key="5">
    <source>
        <dbReference type="Proteomes" id="UP000694542"/>
    </source>
</evidence>
<dbReference type="PANTHER" id="PTHR19430">
    <property type="entry name" value="PROTEIN BEX1-RELATED"/>
    <property type="match status" value="1"/>
</dbReference>
<accession>A0A8C0SQZ3</accession>
<feature type="compositionally biased region" description="Basic and acidic residues" evidence="1">
    <location>
        <begin position="110"/>
        <end position="122"/>
    </location>
</feature>
<feature type="compositionally biased region" description="Basic and acidic residues" evidence="1">
    <location>
        <begin position="16"/>
        <end position="29"/>
    </location>
</feature>
<dbReference type="PANTHER" id="PTHR19430:SF3">
    <property type="entry name" value="PROTEIN BEX1"/>
    <property type="match status" value="1"/>
</dbReference>
<feature type="compositionally biased region" description="Polar residues" evidence="1">
    <location>
        <begin position="44"/>
        <end position="54"/>
    </location>
</feature>
<reference evidence="3" key="2">
    <citation type="submission" date="2018-10" db="EMBL/GenBank/DDBJ databases">
        <title>De novo assembly of a Great Dane genome.</title>
        <authorList>
            <person name="Kidd J.M."/>
            <person name="Pendleton A.L."/>
            <person name="Shen F."/>
            <person name="Emery S."/>
        </authorList>
    </citation>
    <scope>NUCLEOTIDE SEQUENCE [LARGE SCALE GENOMIC DNA]</scope>
    <source>
        <strain evidence="3">Great Dane</strain>
    </source>
</reference>
<reference evidence="2 4" key="1">
    <citation type="journal article" date="2005" name="Nature">
        <title>Genome sequence, comparative analysis and haplotype structure of the domestic dog.</title>
        <authorList>
            <consortium name="Broad Sequencing Platform"/>
            <person name="Lindblad-Toh K."/>
            <person name="Wade C.M."/>
            <person name="Mikkelsen T.S."/>
            <person name="Karlsson E.K."/>
            <person name="Jaffe D.B."/>
            <person name="Kamal M."/>
            <person name="Clamp M."/>
            <person name="Chang J.L."/>
            <person name="Kulbokas E.J. III"/>
            <person name="Zody M.C."/>
            <person name="Mauceli E."/>
            <person name="Xie X."/>
            <person name="Breen M."/>
            <person name="Wayne R.K."/>
            <person name="Ostrander E.A."/>
            <person name="Ponting C.P."/>
            <person name="Galibert F."/>
            <person name="Smith D.R."/>
            <person name="DeJong P.J."/>
            <person name="Kirkness E."/>
            <person name="Alvarez P."/>
            <person name="Biagi T."/>
            <person name="Brockman W."/>
            <person name="Butler J."/>
            <person name="Chin C.W."/>
            <person name="Cook A."/>
            <person name="Cuff J."/>
            <person name="Daly M.J."/>
            <person name="DeCaprio D."/>
            <person name="Gnerre S."/>
            <person name="Grabherr M."/>
            <person name="Kellis M."/>
            <person name="Kleber M."/>
            <person name="Bardeleben C."/>
            <person name="Goodstadt L."/>
            <person name="Heger A."/>
            <person name="Hitte C."/>
            <person name="Kim L."/>
            <person name="Koepfli K.P."/>
            <person name="Parker H.G."/>
            <person name="Pollinger J.P."/>
            <person name="Searle S.M."/>
            <person name="Sutter N.B."/>
            <person name="Thomas R."/>
            <person name="Webber C."/>
            <person name="Baldwin J."/>
            <person name="Abebe A."/>
            <person name="Abouelleil A."/>
            <person name="Aftuck L."/>
            <person name="Ait-Zahra M."/>
            <person name="Aldredge T."/>
            <person name="Allen N."/>
            <person name="An P."/>
            <person name="Anderson S."/>
            <person name="Antoine C."/>
            <person name="Arachchi H."/>
            <person name="Aslam A."/>
            <person name="Ayotte L."/>
            <person name="Bachantsang P."/>
            <person name="Barry A."/>
            <person name="Bayul T."/>
            <person name="Benamara M."/>
            <person name="Berlin A."/>
            <person name="Bessette D."/>
            <person name="Blitshteyn B."/>
            <person name="Bloom T."/>
            <person name="Blye J."/>
            <person name="Boguslavskiy L."/>
            <person name="Bonnet C."/>
            <person name="Boukhgalter B."/>
            <person name="Brown A."/>
            <person name="Cahill P."/>
            <person name="Calixte N."/>
            <person name="Camarata J."/>
            <person name="Cheshatsang Y."/>
            <person name="Chu J."/>
            <person name="Citroen M."/>
            <person name="Collymore A."/>
            <person name="Cooke P."/>
            <person name="Dawoe T."/>
            <person name="Daza R."/>
            <person name="Decktor K."/>
            <person name="DeGray S."/>
            <person name="Dhargay N."/>
            <person name="Dooley K."/>
            <person name="Dooley K."/>
            <person name="Dorje P."/>
            <person name="Dorjee K."/>
            <person name="Dorris L."/>
            <person name="Duffey N."/>
            <person name="Dupes A."/>
            <person name="Egbiremolen O."/>
            <person name="Elong R."/>
            <person name="Falk J."/>
            <person name="Farina A."/>
            <person name="Faro S."/>
            <person name="Ferguson D."/>
            <person name="Ferreira P."/>
            <person name="Fisher S."/>
            <person name="FitzGerald M."/>
            <person name="Foley K."/>
            <person name="Foley C."/>
            <person name="Franke A."/>
            <person name="Friedrich D."/>
            <person name="Gage D."/>
            <person name="Garber M."/>
            <person name="Gearin G."/>
            <person name="Giannoukos G."/>
            <person name="Goode T."/>
            <person name="Goyette A."/>
            <person name="Graham J."/>
            <person name="Grandbois E."/>
            <person name="Gyaltsen K."/>
            <person name="Hafez N."/>
            <person name="Hagopian D."/>
            <person name="Hagos B."/>
            <person name="Hall J."/>
            <person name="Healy C."/>
            <person name="Hegarty R."/>
            <person name="Honan T."/>
            <person name="Horn A."/>
            <person name="Houde N."/>
            <person name="Hughes L."/>
            <person name="Hunnicutt L."/>
            <person name="Husby M."/>
            <person name="Jester B."/>
            <person name="Jones C."/>
            <person name="Kamat A."/>
            <person name="Kanga B."/>
            <person name="Kells C."/>
            <person name="Khazanovich D."/>
            <person name="Kieu A.C."/>
            <person name="Kisner P."/>
            <person name="Kumar M."/>
            <person name="Lance K."/>
            <person name="Landers T."/>
            <person name="Lara M."/>
            <person name="Lee W."/>
            <person name="Leger J.P."/>
            <person name="Lennon N."/>
            <person name="Leuper L."/>
            <person name="LeVine S."/>
            <person name="Liu J."/>
            <person name="Liu X."/>
            <person name="Lokyitsang Y."/>
            <person name="Lokyitsang T."/>
            <person name="Lui A."/>
            <person name="Macdonald J."/>
            <person name="Major J."/>
            <person name="Marabella R."/>
            <person name="Maru K."/>
            <person name="Matthews C."/>
            <person name="McDonough S."/>
            <person name="Mehta T."/>
            <person name="Meldrim J."/>
            <person name="Melnikov A."/>
            <person name="Meneus L."/>
            <person name="Mihalev A."/>
            <person name="Mihova T."/>
            <person name="Miller K."/>
            <person name="Mittelman R."/>
            <person name="Mlenga V."/>
            <person name="Mulrain L."/>
            <person name="Munson G."/>
            <person name="Navidi A."/>
            <person name="Naylor J."/>
            <person name="Nguyen T."/>
            <person name="Nguyen N."/>
            <person name="Nguyen C."/>
            <person name="Nguyen T."/>
            <person name="Nicol R."/>
            <person name="Norbu N."/>
            <person name="Norbu C."/>
            <person name="Novod N."/>
            <person name="Nyima T."/>
            <person name="Olandt P."/>
            <person name="O'Neill B."/>
            <person name="O'Neill K."/>
            <person name="Osman S."/>
            <person name="Oyono L."/>
            <person name="Patti C."/>
            <person name="Perrin D."/>
            <person name="Phunkhang P."/>
            <person name="Pierre F."/>
            <person name="Priest M."/>
            <person name="Rachupka A."/>
            <person name="Raghuraman S."/>
            <person name="Rameau R."/>
            <person name="Ray V."/>
            <person name="Raymond C."/>
            <person name="Rege F."/>
            <person name="Rise C."/>
            <person name="Rogers J."/>
            <person name="Rogov P."/>
            <person name="Sahalie J."/>
            <person name="Settipalli S."/>
            <person name="Sharpe T."/>
            <person name="Shea T."/>
            <person name="Sheehan M."/>
            <person name="Sherpa N."/>
            <person name="Shi J."/>
            <person name="Shih D."/>
            <person name="Sloan J."/>
            <person name="Smith C."/>
            <person name="Sparrow T."/>
            <person name="Stalker J."/>
            <person name="Stange-Thomann N."/>
            <person name="Stavropoulos S."/>
            <person name="Stone C."/>
            <person name="Stone S."/>
            <person name="Sykes S."/>
            <person name="Tchuinga P."/>
            <person name="Tenzing P."/>
            <person name="Tesfaye S."/>
            <person name="Thoulutsang D."/>
            <person name="Thoulutsang Y."/>
            <person name="Topham K."/>
            <person name="Topping I."/>
            <person name="Tsamla T."/>
            <person name="Vassiliev H."/>
            <person name="Venkataraman V."/>
            <person name="Vo A."/>
            <person name="Wangchuk T."/>
            <person name="Wangdi T."/>
            <person name="Weiand M."/>
            <person name="Wilkinson J."/>
            <person name="Wilson A."/>
            <person name="Yadav S."/>
            <person name="Yang S."/>
            <person name="Yang X."/>
            <person name="Young G."/>
            <person name="Yu Q."/>
            <person name="Zainoun J."/>
            <person name="Zembek L."/>
            <person name="Zimmer A."/>
            <person name="Lander E.S."/>
        </authorList>
    </citation>
    <scope>NUCLEOTIDE SEQUENCE [LARGE SCALE GENOMIC DNA]</scope>
    <source>
        <strain evidence="2">Boxer</strain>
    </source>
</reference>
<dbReference type="Ensembl" id="ENSCAFT00000067304.2">
    <property type="protein sequence ID" value="ENSCAFP00000062547.1"/>
    <property type="gene ID" value="ENSCAFG00000047807.2"/>
</dbReference>
<name>A0A8C0SQZ3_CANLF</name>
<proteinExistence type="predicted"/>
<organism evidence="3 5">
    <name type="scientific">Canis lupus familiaris</name>
    <name type="common">Dog</name>
    <name type="synonym">Canis familiaris</name>
    <dbReference type="NCBI Taxonomy" id="9615"/>
    <lineage>
        <taxon>Eukaryota</taxon>
        <taxon>Metazoa</taxon>
        <taxon>Chordata</taxon>
        <taxon>Craniata</taxon>
        <taxon>Vertebrata</taxon>
        <taxon>Euteleostomi</taxon>
        <taxon>Mammalia</taxon>
        <taxon>Eutheria</taxon>
        <taxon>Laurasiatheria</taxon>
        <taxon>Carnivora</taxon>
        <taxon>Caniformia</taxon>
        <taxon>Canidae</taxon>
        <taxon>Canis</taxon>
    </lineage>
</organism>
<dbReference type="Ensembl" id="ENSCAFT00040027950.1">
    <property type="protein sequence ID" value="ENSCAFP00040024271.1"/>
    <property type="gene ID" value="ENSCAFG00040015180.1"/>
</dbReference>
<evidence type="ECO:0000313" key="4">
    <source>
        <dbReference type="Proteomes" id="UP000002254"/>
    </source>
</evidence>
<dbReference type="Proteomes" id="UP000694542">
    <property type="component" value="Chromosome X"/>
</dbReference>
<sequence length="148" mass="17229">FRSMILDEIAKGGSVYRKEKSWEQEEDPTRIGPGPMASKEEQTVKNLNVENANQENKRMKRSKLPIKKSPCPPPPLQASEYCGPRVNPRRFRVKQPNLQYRWDWEEGETAEEKADGDRERGKQFSHSLWVVSADPPHQDHYDEVCFMS</sequence>
<dbReference type="AlphaFoldDB" id="A0A8C0SQZ3"/>